<evidence type="ECO:0000256" key="6">
    <source>
        <dbReference type="SAM" id="MobiDB-lite"/>
    </source>
</evidence>
<feature type="region of interest" description="Disordered" evidence="6">
    <location>
        <begin position="70"/>
        <end position="107"/>
    </location>
</feature>
<feature type="transmembrane region" description="Helical" evidence="7">
    <location>
        <begin position="852"/>
        <end position="873"/>
    </location>
</feature>
<feature type="compositionally biased region" description="Low complexity" evidence="6">
    <location>
        <begin position="70"/>
        <end position="79"/>
    </location>
</feature>
<evidence type="ECO:0000256" key="1">
    <source>
        <dbReference type="ARBA" id="ARBA00022679"/>
    </source>
</evidence>
<evidence type="ECO:0000259" key="8">
    <source>
        <dbReference type="PROSITE" id="PS50011"/>
    </source>
</evidence>
<evidence type="ECO:0000313" key="9">
    <source>
        <dbReference type="EMBL" id="QEG40311.1"/>
    </source>
</evidence>
<dbReference type="OrthoDB" id="6111975at2"/>
<keyword evidence="2 5" id="KW-0547">Nucleotide-binding</keyword>
<dbReference type="PANTHER" id="PTHR43289:SF6">
    <property type="entry name" value="SERINE_THREONINE-PROTEIN KINASE NEKL-3"/>
    <property type="match status" value="1"/>
</dbReference>
<feature type="transmembrane region" description="Helical" evidence="7">
    <location>
        <begin position="500"/>
        <end position="516"/>
    </location>
</feature>
<reference evidence="9 10" key="1">
    <citation type="submission" date="2019-08" db="EMBL/GenBank/DDBJ databases">
        <title>Deep-cultivation of Planctomycetes and their phenomic and genomic characterization uncovers novel biology.</title>
        <authorList>
            <person name="Wiegand S."/>
            <person name="Jogler M."/>
            <person name="Boedeker C."/>
            <person name="Pinto D."/>
            <person name="Vollmers J."/>
            <person name="Rivas-Marin E."/>
            <person name="Kohn T."/>
            <person name="Peeters S.H."/>
            <person name="Heuer A."/>
            <person name="Rast P."/>
            <person name="Oberbeckmann S."/>
            <person name="Bunk B."/>
            <person name="Jeske O."/>
            <person name="Meyerdierks A."/>
            <person name="Storesund J.E."/>
            <person name="Kallscheuer N."/>
            <person name="Luecker S."/>
            <person name="Lage O.M."/>
            <person name="Pohl T."/>
            <person name="Merkel B.J."/>
            <person name="Hornburger P."/>
            <person name="Mueller R.-W."/>
            <person name="Bruemmer F."/>
            <person name="Labrenz M."/>
            <person name="Spormann A.M."/>
            <person name="Op den Camp H."/>
            <person name="Overmann J."/>
            <person name="Amann R."/>
            <person name="Jetten M.S.M."/>
            <person name="Mascher T."/>
            <person name="Medema M.H."/>
            <person name="Devos D.P."/>
            <person name="Kaster A.-K."/>
            <person name="Ovreas L."/>
            <person name="Rohde M."/>
            <person name="Galperin M.Y."/>
            <person name="Jogler C."/>
        </authorList>
    </citation>
    <scope>NUCLEOTIDE SEQUENCE [LARGE SCALE GENOMIC DNA]</scope>
    <source>
        <strain evidence="9 10">UC8</strain>
    </source>
</reference>
<feature type="transmembrane region" description="Helical" evidence="7">
    <location>
        <begin position="459"/>
        <end position="479"/>
    </location>
</feature>
<evidence type="ECO:0000256" key="7">
    <source>
        <dbReference type="SAM" id="Phobius"/>
    </source>
</evidence>
<feature type="transmembrane region" description="Helical" evidence="7">
    <location>
        <begin position="433"/>
        <end position="453"/>
    </location>
</feature>
<dbReference type="CDD" id="cd14014">
    <property type="entry name" value="STKc_PknB_like"/>
    <property type="match status" value="1"/>
</dbReference>
<dbReference type="AlphaFoldDB" id="A0A5B9R248"/>
<dbReference type="EC" id="2.7.11.1" evidence="9"/>
<accession>A0A5B9R248</accession>
<dbReference type="InterPro" id="IPR008271">
    <property type="entry name" value="Ser/Thr_kinase_AS"/>
</dbReference>
<feature type="transmembrane region" description="Helical" evidence="7">
    <location>
        <begin position="879"/>
        <end position="897"/>
    </location>
</feature>
<dbReference type="GO" id="GO:0004674">
    <property type="term" value="F:protein serine/threonine kinase activity"/>
    <property type="evidence" value="ECO:0007669"/>
    <property type="project" value="UniProtKB-EC"/>
</dbReference>
<dbReference type="GO" id="GO:0005524">
    <property type="term" value="F:ATP binding"/>
    <property type="evidence" value="ECO:0007669"/>
    <property type="project" value="UniProtKB-UniRule"/>
</dbReference>
<evidence type="ECO:0000256" key="3">
    <source>
        <dbReference type="ARBA" id="ARBA00022777"/>
    </source>
</evidence>
<keyword evidence="7" id="KW-0472">Membrane</keyword>
<dbReference type="KEGG" id="rul:UC8_23180"/>
<dbReference type="InterPro" id="IPR017441">
    <property type="entry name" value="Protein_kinase_ATP_BS"/>
</dbReference>
<dbReference type="SUPFAM" id="SSF56112">
    <property type="entry name" value="Protein kinase-like (PK-like)"/>
    <property type="match status" value="1"/>
</dbReference>
<dbReference type="InterPro" id="IPR011009">
    <property type="entry name" value="Kinase-like_dom_sf"/>
</dbReference>
<organism evidence="9 10">
    <name type="scientific">Roseimaritima ulvae</name>
    <dbReference type="NCBI Taxonomy" id="980254"/>
    <lineage>
        <taxon>Bacteria</taxon>
        <taxon>Pseudomonadati</taxon>
        <taxon>Planctomycetota</taxon>
        <taxon>Planctomycetia</taxon>
        <taxon>Pirellulales</taxon>
        <taxon>Pirellulaceae</taxon>
        <taxon>Roseimaritima</taxon>
    </lineage>
</organism>
<feature type="transmembrane region" description="Helical" evidence="7">
    <location>
        <begin position="827"/>
        <end position="845"/>
    </location>
</feature>
<dbReference type="Gene3D" id="1.10.510.10">
    <property type="entry name" value="Transferase(Phosphotransferase) domain 1"/>
    <property type="match status" value="1"/>
</dbReference>
<evidence type="ECO:0000256" key="5">
    <source>
        <dbReference type="PROSITE-ProRule" id="PRU10141"/>
    </source>
</evidence>
<feature type="region of interest" description="Disordered" evidence="6">
    <location>
        <begin position="778"/>
        <end position="801"/>
    </location>
</feature>
<dbReference type="InterPro" id="IPR000719">
    <property type="entry name" value="Prot_kinase_dom"/>
</dbReference>
<feature type="transmembrane region" description="Helical" evidence="7">
    <location>
        <begin position="739"/>
        <end position="757"/>
    </location>
</feature>
<keyword evidence="4 5" id="KW-0067">ATP-binding</keyword>
<feature type="compositionally biased region" description="Acidic residues" evidence="6">
    <location>
        <begin position="786"/>
        <end position="796"/>
    </location>
</feature>
<proteinExistence type="predicted"/>
<keyword evidence="1 9" id="KW-0808">Transferase</keyword>
<keyword evidence="7" id="KW-0812">Transmembrane</keyword>
<keyword evidence="10" id="KW-1185">Reference proteome</keyword>
<dbReference type="Proteomes" id="UP000325286">
    <property type="component" value="Chromosome"/>
</dbReference>
<feature type="compositionally biased region" description="Pro residues" evidence="6">
    <location>
        <begin position="89"/>
        <end position="98"/>
    </location>
</feature>
<keyword evidence="3 9" id="KW-0418">Kinase</keyword>
<sequence>MRIRCPECQHAFRLTQVKPGRYRPRCSQCGKPFLLNLSADQPPRVEITRLPDDASPEATVNANAALAAQRLAQQRAAAQPEQAHSEQAPPHPSPPNPAPSADGSAADASLPLQLGGYRIVRMIGRGAMGAVYEARQLSLDRTVALKTILTRWADEPASLARFTREAYAAAQLTHHNVVQIYDFGSEAGKHYFSMEWVRGGSLSETVRKQGALEPRVAAGYILQAARGLQFAHRNGMIHRDVKPANLLLSEDGVVKVADLGLVKLPDQSDAGFDSEGSIAASGFSGSMTEVTLAGSTVGTPAYMPPEQALDAASVDHRADIYSLGCSLYHLLAGKPPFGGAEVSQVLAQHKNATPVPLQRVNPRIPDELVRITQRAMARQIDDRYENIGQMVEDLQQVLGLHGDQPFSPSTSQVERLEQCVAEFERTPLAALQVPLASAFFVACVVLTAALGLLSWRWLVFGPVLAIAAAKSYFFAAGWAGVSPVYRQFKQWLATFRWQQWLMWCVAVAVFGAAVYLAGALGIAVLASALGVALGIGFFFATEWRLSQQREPAIASAEQLLRELRIGGVEESKLRRFIARYAGKRWEAFFESLFGYDALRQTRRMLQTSGEDTPGSARLPLRDWIIDALGRRVEAAKRQRDRRQLAQVEQQSLQSAGMNAAQAEAQAWRMAAAMVEASREALAGEAAAGTKSVAELDAKAARDIKRANIKAMLADARSGRYARPDAMPTSKWTSNILGTVPRFLLGSVLLLLFFFWAYQNQMLTAQAVEQVVSEIQETLPGPAAEPGEPDEPDEAVEVGEATEAGEPLPADIAADVPRRPLPRVGGVLSGWGCGAAGLLLFLSAGVSGWKMSLFAYPVAAIALWGPALGLPAAGPLSAQWTSIAIAATVFVIGVFISYDPDAEYG</sequence>
<dbReference type="SMART" id="SM00220">
    <property type="entry name" value="S_TKc"/>
    <property type="match status" value="1"/>
</dbReference>
<dbReference type="Pfam" id="PF00069">
    <property type="entry name" value="Pkinase"/>
    <property type="match status" value="1"/>
</dbReference>
<evidence type="ECO:0000256" key="2">
    <source>
        <dbReference type="ARBA" id="ARBA00022741"/>
    </source>
</evidence>
<feature type="binding site" evidence="5">
    <location>
        <position position="146"/>
    </location>
    <ligand>
        <name>ATP</name>
        <dbReference type="ChEBI" id="CHEBI:30616"/>
    </ligand>
</feature>
<gene>
    <name evidence="9" type="primary">pknB_14</name>
    <name evidence="9" type="ORF">UC8_23180</name>
</gene>
<dbReference type="PANTHER" id="PTHR43289">
    <property type="entry name" value="MITOGEN-ACTIVATED PROTEIN KINASE KINASE KINASE 20-RELATED"/>
    <property type="match status" value="1"/>
</dbReference>
<dbReference type="PROSITE" id="PS00107">
    <property type="entry name" value="PROTEIN_KINASE_ATP"/>
    <property type="match status" value="1"/>
</dbReference>
<dbReference type="PROSITE" id="PS00108">
    <property type="entry name" value="PROTEIN_KINASE_ST"/>
    <property type="match status" value="1"/>
</dbReference>
<dbReference type="EMBL" id="CP042914">
    <property type="protein sequence ID" value="QEG40311.1"/>
    <property type="molecule type" value="Genomic_DNA"/>
</dbReference>
<evidence type="ECO:0000313" key="10">
    <source>
        <dbReference type="Proteomes" id="UP000325286"/>
    </source>
</evidence>
<dbReference type="RefSeq" id="WP_068142592.1">
    <property type="nucleotide sequence ID" value="NZ_CP042914.1"/>
</dbReference>
<dbReference type="Gene3D" id="3.30.200.20">
    <property type="entry name" value="Phosphorylase Kinase, domain 1"/>
    <property type="match status" value="1"/>
</dbReference>
<dbReference type="PROSITE" id="PS50011">
    <property type="entry name" value="PROTEIN_KINASE_DOM"/>
    <property type="match status" value="1"/>
</dbReference>
<name>A0A5B9R248_9BACT</name>
<evidence type="ECO:0000256" key="4">
    <source>
        <dbReference type="ARBA" id="ARBA00022840"/>
    </source>
</evidence>
<keyword evidence="7" id="KW-1133">Transmembrane helix</keyword>
<protein>
    <submittedName>
        <fullName evidence="9">Serine/threonine-protein kinase PknB</fullName>
        <ecNumber evidence="9">2.7.11.1</ecNumber>
    </submittedName>
</protein>
<feature type="domain" description="Protein kinase" evidence="8">
    <location>
        <begin position="117"/>
        <end position="398"/>
    </location>
</feature>